<gene>
    <name evidence="3" type="ORF">BDK51DRAFT_25984</name>
</gene>
<feature type="non-terminal residue" evidence="3">
    <location>
        <position position="202"/>
    </location>
</feature>
<reference evidence="4" key="1">
    <citation type="journal article" date="2018" name="Nat. Microbiol.">
        <title>Leveraging single-cell genomics to expand the fungal tree of life.</title>
        <authorList>
            <person name="Ahrendt S.R."/>
            <person name="Quandt C.A."/>
            <person name="Ciobanu D."/>
            <person name="Clum A."/>
            <person name="Salamov A."/>
            <person name="Andreopoulos B."/>
            <person name="Cheng J.F."/>
            <person name="Woyke T."/>
            <person name="Pelin A."/>
            <person name="Henrissat B."/>
            <person name="Reynolds N.K."/>
            <person name="Benny G.L."/>
            <person name="Smith M.E."/>
            <person name="James T.Y."/>
            <person name="Grigoriev I.V."/>
        </authorList>
    </citation>
    <scope>NUCLEOTIDE SEQUENCE [LARGE SCALE GENOMIC DNA]</scope>
</reference>
<accession>A0A4P9WLB6</accession>
<evidence type="ECO:0000259" key="2">
    <source>
        <dbReference type="Pfam" id="PF08588"/>
    </source>
</evidence>
<dbReference type="AlphaFoldDB" id="A0A4P9WLB6"/>
<dbReference type="Pfam" id="PF08588">
    <property type="entry name" value="Duc1"/>
    <property type="match status" value="2"/>
</dbReference>
<evidence type="ECO:0000313" key="4">
    <source>
        <dbReference type="Proteomes" id="UP000269721"/>
    </source>
</evidence>
<evidence type="ECO:0000256" key="1">
    <source>
        <dbReference type="SAM" id="MobiDB-lite"/>
    </source>
</evidence>
<feature type="domain" description="Domain of unknown function at the cortex 1" evidence="2">
    <location>
        <begin position="5"/>
        <end position="129"/>
    </location>
</feature>
<name>A0A4P9WLB6_9FUNG</name>
<feature type="compositionally biased region" description="Basic and acidic residues" evidence="1">
    <location>
        <begin position="129"/>
        <end position="140"/>
    </location>
</feature>
<feature type="region of interest" description="Disordered" evidence="1">
    <location>
        <begin position="129"/>
        <end position="148"/>
    </location>
</feature>
<evidence type="ECO:0000313" key="3">
    <source>
        <dbReference type="EMBL" id="RKO91436.1"/>
    </source>
</evidence>
<feature type="domain" description="Domain of unknown function at the cortex 1" evidence="2">
    <location>
        <begin position="140"/>
        <end position="202"/>
    </location>
</feature>
<proteinExistence type="predicted"/>
<organism evidence="3 4">
    <name type="scientific">Blyttiomyces helicus</name>
    <dbReference type="NCBI Taxonomy" id="388810"/>
    <lineage>
        <taxon>Eukaryota</taxon>
        <taxon>Fungi</taxon>
        <taxon>Fungi incertae sedis</taxon>
        <taxon>Chytridiomycota</taxon>
        <taxon>Chytridiomycota incertae sedis</taxon>
        <taxon>Chytridiomycetes</taxon>
        <taxon>Chytridiomycetes incertae sedis</taxon>
        <taxon>Blyttiomyces</taxon>
    </lineage>
</organism>
<dbReference type="Proteomes" id="UP000269721">
    <property type="component" value="Unassembled WGS sequence"/>
</dbReference>
<sequence length="202" mass="22498">MPQVLRVRAGPTLTSLQTIPVNDPTRPTRIISAGWDGFVTVNVRDFNGVTPDGTAPVASNPEYFAGRSRLFSILLQGCFSEEWNGDDVVWAMEFERGIATPPGYGAVAAFLRWLDPATELGADAPEPYIKTRDTTFRPDSPKPSASKRKAFYAKEEARRKFRFSPGTVYGMELYNPNFDVGTMTLKIPMVTLGVRKYLRDQP</sequence>
<dbReference type="PANTHER" id="PTHR34826">
    <property type="entry name" value="UPF0590 PROTEIN C409.17C"/>
    <property type="match status" value="1"/>
</dbReference>
<protein>
    <recommendedName>
        <fullName evidence="2">Domain of unknown function at the cortex 1 domain-containing protein</fullName>
    </recommendedName>
</protein>
<dbReference type="OrthoDB" id="2119945at2759"/>
<dbReference type="PANTHER" id="PTHR34826:SF2">
    <property type="entry name" value="UPF0590 PROTEIN C409.17C"/>
    <property type="match status" value="1"/>
</dbReference>
<dbReference type="EMBL" id="KZ995069">
    <property type="protein sequence ID" value="RKO91436.1"/>
    <property type="molecule type" value="Genomic_DNA"/>
</dbReference>
<keyword evidence="4" id="KW-1185">Reference proteome</keyword>
<dbReference type="InterPro" id="IPR013897">
    <property type="entry name" value="Duc1"/>
</dbReference>